<dbReference type="SUPFAM" id="SSF143990">
    <property type="entry name" value="YbiA-like"/>
    <property type="match status" value="1"/>
</dbReference>
<accession>K1PMG4</accession>
<dbReference type="CDD" id="cd15457">
    <property type="entry name" value="NADAR"/>
    <property type="match status" value="1"/>
</dbReference>
<dbReference type="SUPFAM" id="SSF57756">
    <property type="entry name" value="Retrovirus zinc finger-like domains"/>
    <property type="match status" value="1"/>
</dbReference>
<reference evidence="2" key="1">
    <citation type="journal article" date="2012" name="Nature">
        <title>The oyster genome reveals stress adaptation and complexity of shell formation.</title>
        <authorList>
            <person name="Zhang G."/>
            <person name="Fang X."/>
            <person name="Guo X."/>
            <person name="Li L."/>
            <person name="Luo R."/>
            <person name="Xu F."/>
            <person name="Yang P."/>
            <person name="Zhang L."/>
            <person name="Wang X."/>
            <person name="Qi H."/>
            <person name="Xiong Z."/>
            <person name="Que H."/>
            <person name="Xie Y."/>
            <person name="Holland P.W."/>
            <person name="Paps J."/>
            <person name="Zhu Y."/>
            <person name="Wu F."/>
            <person name="Chen Y."/>
            <person name="Wang J."/>
            <person name="Peng C."/>
            <person name="Meng J."/>
            <person name="Yang L."/>
            <person name="Liu J."/>
            <person name="Wen B."/>
            <person name="Zhang N."/>
            <person name="Huang Z."/>
            <person name="Zhu Q."/>
            <person name="Feng Y."/>
            <person name="Mount A."/>
            <person name="Hedgecock D."/>
            <person name="Xu Z."/>
            <person name="Liu Y."/>
            <person name="Domazet-Loso T."/>
            <person name="Du Y."/>
            <person name="Sun X."/>
            <person name="Zhang S."/>
            <person name="Liu B."/>
            <person name="Cheng P."/>
            <person name="Jiang X."/>
            <person name="Li J."/>
            <person name="Fan D."/>
            <person name="Wang W."/>
            <person name="Fu W."/>
            <person name="Wang T."/>
            <person name="Wang B."/>
            <person name="Zhang J."/>
            <person name="Peng Z."/>
            <person name="Li Y."/>
            <person name="Li N."/>
            <person name="Wang J."/>
            <person name="Chen M."/>
            <person name="He Y."/>
            <person name="Tan F."/>
            <person name="Song X."/>
            <person name="Zheng Q."/>
            <person name="Huang R."/>
            <person name="Yang H."/>
            <person name="Du X."/>
            <person name="Chen L."/>
            <person name="Yang M."/>
            <person name="Gaffney P.M."/>
            <person name="Wang S."/>
            <person name="Luo L."/>
            <person name="She Z."/>
            <person name="Ming Y."/>
            <person name="Huang W."/>
            <person name="Zhang S."/>
            <person name="Huang B."/>
            <person name="Zhang Y."/>
            <person name="Qu T."/>
            <person name="Ni P."/>
            <person name="Miao G."/>
            <person name="Wang J."/>
            <person name="Wang Q."/>
            <person name="Steinberg C.E."/>
            <person name="Wang H."/>
            <person name="Li N."/>
            <person name="Qian L."/>
            <person name="Zhang G."/>
            <person name="Li Y."/>
            <person name="Yang H."/>
            <person name="Liu X."/>
            <person name="Wang J."/>
            <person name="Yin Y."/>
            <person name="Wang J."/>
        </authorList>
    </citation>
    <scope>NUCLEOTIDE SEQUENCE [LARGE SCALE GENOMIC DNA]</scope>
    <source>
        <strain evidence="2">05x7-T-G4-1.051#20</strain>
    </source>
</reference>
<dbReference type="InterPro" id="IPR037238">
    <property type="entry name" value="YbiA-like_sf"/>
</dbReference>
<dbReference type="Pfam" id="PF08719">
    <property type="entry name" value="NADAR"/>
    <property type="match status" value="1"/>
</dbReference>
<organism evidence="2">
    <name type="scientific">Magallana gigas</name>
    <name type="common">Pacific oyster</name>
    <name type="synonym">Crassostrea gigas</name>
    <dbReference type="NCBI Taxonomy" id="29159"/>
    <lineage>
        <taxon>Eukaryota</taxon>
        <taxon>Metazoa</taxon>
        <taxon>Spiralia</taxon>
        <taxon>Lophotrochozoa</taxon>
        <taxon>Mollusca</taxon>
        <taxon>Bivalvia</taxon>
        <taxon>Autobranchia</taxon>
        <taxon>Pteriomorphia</taxon>
        <taxon>Ostreida</taxon>
        <taxon>Ostreoidea</taxon>
        <taxon>Ostreidae</taxon>
        <taxon>Magallana</taxon>
    </lineage>
</organism>
<evidence type="ECO:0000256" key="1">
    <source>
        <dbReference type="SAM" id="MobiDB-lite"/>
    </source>
</evidence>
<gene>
    <name evidence="2" type="ORF">CGI_10000414</name>
</gene>
<sequence length="240" mass="26958">MQCFNCWETGHRKHQCKNDRKCRVCRETGHAPGSSECKHYVDPTNSGDVIAFQGKSHPLSNFYPCHLNVFGEKHKSAEHAYQMTKAIRAGDLEAAKKVREAGTALDAKRIGHTVKDPQGWHKEKETVMEEIVSAKVEQIPEVKAKLENSNSSTIFAEGTFDMQWGTGLDVDATLHTDHKKWPGENKLGKIYQRIASKLTRKLRSSSLPRRGATNEGQSNIEDFLKDLKKGRKKNDKSDAG</sequence>
<dbReference type="PROSITE" id="PS50158">
    <property type="entry name" value="ZF_CCHC"/>
    <property type="match status" value="1"/>
</dbReference>
<name>K1PMG4_MAGGI</name>
<protein>
    <submittedName>
        <fullName evidence="2">Uncharacterized protein</fullName>
    </submittedName>
</protein>
<dbReference type="InterPro" id="IPR012816">
    <property type="entry name" value="NADAR"/>
</dbReference>
<dbReference type="EMBL" id="JH822368">
    <property type="protein sequence ID" value="EKC17645.1"/>
    <property type="molecule type" value="Genomic_DNA"/>
</dbReference>
<dbReference type="InParanoid" id="K1PMG4"/>
<proteinExistence type="predicted"/>
<feature type="region of interest" description="Disordered" evidence="1">
    <location>
        <begin position="201"/>
        <end position="240"/>
    </location>
</feature>
<dbReference type="NCBIfam" id="TIGR02464">
    <property type="entry name" value="ribofla_fusion"/>
    <property type="match status" value="1"/>
</dbReference>
<dbReference type="InterPro" id="IPR036875">
    <property type="entry name" value="Znf_CCHC_sf"/>
</dbReference>
<dbReference type="GO" id="GO:0008270">
    <property type="term" value="F:zinc ion binding"/>
    <property type="evidence" value="ECO:0007669"/>
    <property type="project" value="InterPro"/>
</dbReference>
<dbReference type="GO" id="GO:0003676">
    <property type="term" value="F:nucleic acid binding"/>
    <property type="evidence" value="ECO:0007669"/>
    <property type="project" value="InterPro"/>
</dbReference>
<dbReference type="HOGENOM" id="CLU_101122_0_0_1"/>
<dbReference type="Gene3D" id="1.10.357.40">
    <property type="entry name" value="YbiA-like"/>
    <property type="match status" value="1"/>
</dbReference>
<dbReference type="InterPro" id="IPR001878">
    <property type="entry name" value="Znf_CCHC"/>
</dbReference>
<dbReference type="AlphaFoldDB" id="K1PMG4"/>
<evidence type="ECO:0000313" key="2">
    <source>
        <dbReference type="EMBL" id="EKC17645.1"/>
    </source>
</evidence>